<dbReference type="EMBL" id="CP002961">
    <property type="protein sequence ID" value="AFK01773.1"/>
    <property type="molecule type" value="Genomic_DNA"/>
</dbReference>
<protein>
    <submittedName>
        <fullName evidence="2">Malonate transporter, MadL subunit</fullName>
    </submittedName>
</protein>
<keyword evidence="1" id="KW-0472">Membrane</keyword>
<evidence type="ECO:0000313" key="3">
    <source>
        <dbReference type="Proteomes" id="UP000002875"/>
    </source>
</evidence>
<feature type="transmembrane region" description="Helical" evidence="1">
    <location>
        <begin position="32"/>
        <end position="50"/>
    </location>
</feature>
<reference evidence="2 3" key="1">
    <citation type="submission" date="2011-07" db="EMBL/GenBank/DDBJ databases">
        <title>The complete genome of chromosome of Emticicia oligotrophica DSM 17448.</title>
        <authorList>
            <consortium name="US DOE Joint Genome Institute (JGI-PGF)"/>
            <person name="Lucas S."/>
            <person name="Han J."/>
            <person name="Lapidus A."/>
            <person name="Bruce D."/>
            <person name="Goodwin L."/>
            <person name="Pitluck S."/>
            <person name="Peters L."/>
            <person name="Kyrpides N."/>
            <person name="Mavromatis K."/>
            <person name="Ivanova N."/>
            <person name="Ovchinnikova G."/>
            <person name="Teshima H."/>
            <person name="Detter J.C."/>
            <person name="Tapia R."/>
            <person name="Han C."/>
            <person name="Land M."/>
            <person name="Hauser L."/>
            <person name="Markowitz V."/>
            <person name="Cheng J.-F."/>
            <person name="Hugenholtz P."/>
            <person name="Woyke T."/>
            <person name="Wu D."/>
            <person name="Tindall B."/>
            <person name="Pomrenke H."/>
            <person name="Brambilla E."/>
            <person name="Klenk H.-P."/>
            <person name="Eisen J.A."/>
        </authorList>
    </citation>
    <scope>NUCLEOTIDE SEQUENCE [LARGE SCALE GENOMIC DNA]</scope>
    <source>
        <strain evidence="2 3">DSM 17448</strain>
    </source>
</reference>
<organism evidence="2 3">
    <name type="scientific">Emticicia oligotrophica (strain DSM 17448 / CIP 109782 / MTCC 6937 / GPTSA100-15)</name>
    <dbReference type="NCBI Taxonomy" id="929562"/>
    <lineage>
        <taxon>Bacteria</taxon>
        <taxon>Pseudomonadati</taxon>
        <taxon>Bacteroidota</taxon>
        <taxon>Cytophagia</taxon>
        <taxon>Cytophagales</taxon>
        <taxon>Leadbetterellaceae</taxon>
        <taxon>Emticicia</taxon>
    </lineage>
</organism>
<keyword evidence="1" id="KW-1133">Transmembrane helix</keyword>
<dbReference type="RefSeq" id="WP_015027476.1">
    <property type="nucleotide sequence ID" value="NC_018748.1"/>
</dbReference>
<dbReference type="NCBIfam" id="TIGR00807">
    <property type="entry name" value="malonate_madL"/>
    <property type="match status" value="1"/>
</dbReference>
<keyword evidence="1" id="KW-0812">Transmembrane</keyword>
<dbReference type="Pfam" id="PF03817">
    <property type="entry name" value="MadL"/>
    <property type="match status" value="1"/>
</dbReference>
<name>A0ABN4AIH9_EMTOG</name>
<dbReference type="Proteomes" id="UP000002875">
    <property type="component" value="Chromosome"/>
</dbReference>
<evidence type="ECO:0000256" key="1">
    <source>
        <dbReference type="SAM" id="Phobius"/>
    </source>
</evidence>
<dbReference type="InterPro" id="IPR004690">
    <property type="entry name" value="Maln_transptMadL"/>
</dbReference>
<evidence type="ECO:0000313" key="2">
    <source>
        <dbReference type="EMBL" id="AFK01773.1"/>
    </source>
</evidence>
<gene>
    <name evidence="2" type="ordered locus">Emtol_0620</name>
</gene>
<feature type="transmembrane region" description="Helical" evidence="1">
    <location>
        <begin position="62"/>
        <end position="80"/>
    </location>
</feature>
<proteinExistence type="predicted"/>
<keyword evidence="3" id="KW-1185">Reference proteome</keyword>
<accession>A0ABN4AIH9</accession>
<feature type="transmembrane region" description="Helical" evidence="1">
    <location>
        <begin position="92"/>
        <end position="113"/>
    </location>
</feature>
<sequence length="122" mass="13272">MIIYGVAILAFCYVIGQLFGEFLGKLLGVDANVGGVGFAMLLLIILSDWFNKKGYLDRQTENGIMFWNQMYIPIVVAMSATQNVRVAVSSGFIAVLAGLIPIIICAIMIPLLAKLSKNTQLD</sequence>